<evidence type="ECO:0000313" key="1">
    <source>
        <dbReference type="EMBL" id="GGN47105.1"/>
    </source>
</evidence>
<dbReference type="InterPro" id="IPR029058">
    <property type="entry name" value="AB_hydrolase_fold"/>
</dbReference>
<comment type="caution">
    <text evidence="1">The sequence shown here is derived from an EMBL/GenBank/DDBJ whole genome shotgun (WGS) entry which is preliminary data.</text>
</comment>
<keyword evidence="2" id="KW-1185">Reference proteome</keyword>
<evidence type="ECO:0000313" key="2">
    <source>
        <dbReference type="Proteomes" id="UP000653411"/>
    </source>
</evidence>
<accession>A0A918CXS2</accession>
<dbReference type="Gene3D" id="3.40.50.1820">
    <property type="entry name" value="alpha/beta hydrolase"/>
    <property type="match status" value="1"/>
</dbReference>
<sequence length="269" mass="28787">MLTDDDPTSVVLACDFDATGRAEARFTDFVAHLGTGLTVWETVPQAVATRPDLPAEAYVKQWTDEVRASGRRVRAVLGFCAGSVYAAAVAREIEALQGGFPLTVLFDPERASAASMYWQFHKAVGQMAPTIGAAETGFAQDAGQRAQEDSGDLADLARHLLVLYHAVATKAFDKLGIDAARRSELTETAGAFLSYLATAEQIEPMPVWGRSTVITSATPTSGLNALRALHPGRYDEVAAEELRFDVAHVDLLRTPAIGTAVAALIRDRA</sequence>
<protein>
    <submittedName>
        <fullName evidence="1">Uncharacterized protein</fullName>
    </submittedName>
</protein>
<dbReference type="AlphaFoldDB" id="A0A918CXS2"/>
<gene>
    <name evidence="1" type="ORF">GCM10011578_100470</name>
</gene>
<dbReference type="Proteomes" id="UP000653411">
    <property type="component" value="Unassembled WGS sequence"/>
</dbReference>
<proteinExistence type="predicted"/>
<reference evidence="1" key="2">
    <citation type="submission" date="2020-09" db="EMBL/GenBank/DDBJ databases">
        <authorList>
            <person name="Sun Q."/>
            <person name="Zhou Y."/>
        </authorList>
    </citation>
    <scope>NUCLEOTIDE SEQUENCE</scope>
    <source>
        <strain evidence="1">CGMCC 4.7110</strain>
    </source>
</reference>
<organism evidence="1 2">
    <name type="scientific">Streptomyces fuscichromogenes</name>
    <dbReference type="NCBI Taxonomy" id="1324013"/>
    <lineage>
        <taxon>Bacteria</taxon>
        <taxon>Bacillati</taxon>
        <taxon>Actinomycetota</taxon>
        <taxon>Actinomycetes</taxon>
        <taxon>Kitasatosporales</taxon>
        <taxon>Streptomycetaceae</taxon>
        <taxon>Streptomyces</taxon>
    </lineage>
</organism>
<name>A0A918CXS2_9ACTN</name>
<dbReference type="EMBL" id="BMML01000062">
    <property type="protein sequence ID" value="GGN47105.1"/>
    <property type="molecule type" value="Genomic_DNA"/>
</dbReference>
<reference evidence="1" key="1">
    <citation type="journal article" date="2014" name="Int. J. Syst. Evol. Microbiol.">
        <title>Complete genome sequence of Corynebacterium casei LMG S-19264T (=DSM 44701T), isolated from a smear-ripened cheese.</title>
        <authorList>
            <consortium name="US DOE Joint Genome Institute (JGI-PGF)"/>
            <person name="Walter F."/>
            <person name="Albersmeier A."/>
            <person name="Kalinowski J."/>
            <person name="Ruckert C."/>
        </authorList>
    </citation>
    <scope>NUCLEOTIDE SEQUENCE</scope>
    <source>
        <strain evidence="1">CGMCC 4.7110</strain>
    </source>
</reference>